<dbReference type="InterPro" id="IPR050966">
    <property type="entry name" value="Glutamyl_endopeptidase"/>
</dbReference>
<evidence type="ECO:0000256" key="1">
    <source>
        <dbReference type="ARBA" id="ARBA00022729"/>
    </source>
</evidence>
<keyword evidence="1" id="KW-0732">Signal</keyword>
<organism evidence="2 3">
    <name type="scientific">Kitasatospora cinereorecta</name>
    <dbReference type="NCBI Taxonomy" id="285560"/>
    <lineage>
        <taxon>Bacteria</taxon>
        <taxon>Bacillati</taxon>
        <taxon>Actinomycetota</taxon>
        <taxon>Actinomycetes</taxon>
        <taxon>Kitasatosporales</taxon>
        <taxon>Streptomycetaceae</taxon>
        <taxon>Kitasatospora</taxon>
    </lineage>
</organism>
<name>A0ABW0V8D6_9ACTN</name>
<reference evidence="3" key="1">
    <citation type="journal article" date="2019" name="Int. J. Syst. Evol. Microbiol.">
        <title>The Global Catalogue of Microorganisms (GCM) 10K type strain sequencing project: providing services to taxonomists for standard genome sequencing and annotation.</title>
        <authorList>
            <consortium name="The Broad Institute Genomics Platform"/>
            <consortium name="The Broad Institute Genome Sequencing Center for Infectious Disease"/>
            <person name="Wu L."/>
            <person name="Ma J."/>
        </authorList>
    </citation>
    <scope>NUCLEOTIDE SEQUENCE [LARGE SCALE GENOMIC DNA]</scope>
    <source>
        <strain evidence="3">CGMCC 4.1622</strain>
    </source>
</reference>
<dbReference type="GO" id="GO:0016787">
    <property type="term" value="F:hydrolase activity"/>
    <property type="evidence" value="ECO:0007669"/>
    <property type="project" value="UniProtKB-KW"/>
</dbReference>
<accession>A0ABW0V8D6</accession>
<protein>
    <submittedName>
        <fullName evidence="2">Trypsin-like serine peptidase</fullName>
        <ecNumber evidence="2">3.4.21.-</ecNumber>
    </submittedName>
</protein>
<dbReference type="EC" id="3.4.21.-" evidence="2"/>
<dbReference type="PROSITE" id="PS00134">
    <property type="entry name" value="TRYPSIN_HIS"/>
    <property type="match status" value="1"/>
</dbReference>
<dbReference type="InterPro" id="IPR009003">
    <property type="entry name" value="Peptidase_S1_PA"/>
</dbReference>
<dbReference type="SUPFAM" id="SSF50494">
    <property type="entry name" value="Trypsin-like serine proteases"/>
    <property type="match status" value="1"/>
</dbReference>
<dbReference type="Proteomes" id="UP001596066">
    <property type="component" value="Unassembled WGS sequence"/>
</dbReference>
<sequence length="262" mass="27197">MARPRRRPAALPRQWRSAPAPAVAAAVAAVVLTAGCAVTGGHLEHAARPTAGPAPADAAGERVGALFKGRLDGPRMCTASVVASPGHNLLVTAAHCVHTAERGTEDGLVFAPGYRDRQAPYGSWPVTSVVVDPRWADDEDPDYDVAFLTVGEVGGRRIEDAVGANRLATGLGFGLEVTVTGYPNESAEPVSCLARTTSLSPTQERFDCAGYTDGTSGSPWVTGGDRLVGVIGGHEEGGLTPDTSYSITFDDRVAAVYREATS</sequence>
<dbReference type="Pfam" id="PF13365">
    <property type="entry name" value="Trypsin_2"/>
    <property type="match status" value="1"/>
</dbReference>
<dbReference type="PANTHER" id="PTHR15462">
    <property type="entry name" value="SERINE PROTEASE"/>
    <property type="match status" value="1"/>
</dbReference>
<dbReference type="InterPro" id="IPR018114">
    <property type="entry name" value="TRYPSIN_HIS"/>
</dbReference>
<dbReference type="Gene3D" id="2.40.10.10">
    <property type="entry name" value="Trypsin-like serine proteases"/>
    <property type="match status" value="2"/>
</dbReference>
<evidence type="ECO:0000313" key="3">
    <source>
        <dbReference type="Proteomes" id="UP001596066"/>
    </source>
</evidence>
<gene>
    <name evidence="2" type="ORF">ACFPZF_10890</name>
</gene>
<evidence type="ECO:0000313" key="2">
    <source>
        <dbReference type="EMBL" id="MFC5641856.1"/>
    </source>
</evidence>
<dbReference type="PANTHER" id="PTHR15462:SF8">
    <property type="entry name" value="SERINE PROTEASE"/>
    <property type="match status" value="1"/>
</dbReference>
<dbReference type="EMBL" id="JBHSOC010000015">
    <property type="protein sequence ID" value="MFC5641856.1"/>
    <property type="molecule type" value="Genomic_DNA"/>
</dbReference>
<dbReference type="RefSeq" id="WP_346141917.1">
    <property type="nucleotide sequence ID" value="NZ_BAAAUA010000007.1"/>
</dbReference>
<dbReference type="InterPro" id="IPR043504">
    <property type="entry name" value="Peptidase_S1_PA_chymotrypsin"/>
</dbReference>
<keyword evidence="3" id="KW-1185">Reference proteome</keyword>
<comment type="caution">
    <text evidence="2">The sequence shown here is derived from an EMBL/GenBank/DDBJ whole genome shotgun (WGS) entry which is preliminary data.</text>
</comment>
<proteinExistence type="predicted"/>
<keyword evidence="2" id="KW-0378">Hydrolase</keyword>